<reference evidence="4" key="1">
    <citation type="submission" date="2021-05" db="EMBL/GenBank/DDBJ databases">
        <title>The genome of the haptophyte Pavlova lutheri (Diacronema luteri, Pavlovales) - a model for lipid biosynthesis in eukaryotic algae.</title>
        <authorList>
            <person name="Hulatt C.J."/>
            <person name="Posewitz M.C."/>
        </authorList>
    </citation>
    <scope>NUCLEOTIDE SEQUENCE</scope>
    <source>
        <strain evidence="4">NIVA-4/92</strain>
    </source>
</reference>
<evidence type="ECO:0000313" key="4">
    <source>
        <dbReference type="EMBL" id="KAG8467770.1"/>
    </source>
</evidence>
<feature type="repeat" description="ANK" evidence="1">
    <location>
        <begin position="204"/>
        <end position="236"/>
    </location>
</feature>
<dbReference type="InterPro" id="IPR036770">
    <property type="entry name" value="Ankyrin_rpt-contain_sf"/>
</dbReference>
<keyword evidence="1" id="KW-0040">ANK repeat</keyword>
<organism evidence="4 5">
    <name type="scientific">Diacronema lutheri</name>
    <name type="common">Unicellular marine alga</name>
    <name type="synonym">Monochrysis lutheri</name>
    <dbReference type="NCBI Taxonomy" id="2081491"/>
    <lineage>
        <taxon>Eukaryota</taxon>
        <taxon>Haptista</taxon>
        <taxon>Haptophyta</taxon>
        <taxon>Pavlovophyceae</taxon>
        <taxon>Pavlovales</taxon>
        <taxon>Pavlovaceae</taxon>
        <taxon>Diacronema</taxon>
    </lineage>
</organism>
<evidence type="ECO:0000256" key="2">
    <source>
        <dbReference type="SAM" id="MobiDB-lite"/>
    </source>
</evidence>
<dbReference type="Proteomes" id="UP000751190">
    <property type="component" value="Unassembled WGS sequence"/>
</dbReference>
<protein>
    <recommendedName>
        <fullName evidence="3">F-box domain-containing protein</fullName>
    </recommendedName>
</protein>
<keyword evidence="5" id="KW-1185">Reference proteome</keyword>
<dbReference type="PROSITE" id="PS50181">
    <property type="entry name" value="FBOX"/>
    <property type="match status" value="1"/>
</dbReference>
<gene>
    <name evidence="4" type="ORF">KFE25_006822</name>
</gene>
<dbReference type="AlphaFoldDB" id="A0A8J5XYF3"/>
<dbReference type="InterPro" id="IPR036047">
    <property type="entry name" value="F-box-like_dom_sf"/>
</dbReference>
<accession>A0A8J5XYF3</accession>
<name>A0A8J5XYF3_DIALT</name>
<dbReference type="Pfam" id="PF00023">
    <property type="entry name" value="Ank"/>
    <property type="match status" value="1"/>
</dbReference>
<dbReference type="InterPro" id="IPR001810">
    <property type="entry name" value="F-box_dom"/>
</dbReference>
<dbReference type="EMBL" id="JAGTXO010000005">
    <property type="protein sequence ID" value="KAG8467770.1"/>
    <property type="molecule type" value="Genomic_DNA"/>
</dbReference>
<dbReference type="SUPFAM" id="SSF81383">
    <property type="entry name" value="F-box domain"/>
    <property type="match status" value="1"/>
</dbReference>
<proteinExistence type="predicted"/>
<sequence length="331" mass="34330">MAEGRARRRARGAACARRTPPDGARGEELLAMLPAELLVRVLEHVALHDLPATLRALELACSAWRRSLRASDELWAALARRATLPALAARAGPPTSFARRSARVDRSARLEFARAYGALRARSEQLVHALASMAQDSRDLSVGKVRKLLTALSPCLLDRVSPVSNATALMEVCRARGCSEAAILAGASELVVARGASARAANSEGQSPLIIAAARGLPRLVALLLEHGADASDRGFGRFCTVRGVAPSTNGASQVVVRGTLSPLEWAETILARERDGGVAAKAQRSLRQCAALLRRAAVVGGAAAPAAGQAAPPAGEAALPAGETALPAAV</sequence>
<evidence type="ECO:0000259" key="3">
    <source>
        <dbReference type="PROSITE" id="PS50181"/>
    </source>
</evidence>
<evidence type="ECO:0000313" key="5">
    <source>
        <dbReference type="Proteomes" id="UP000751190"/>
    </source>
</evidence>
<feature type="region of interest" description="Disordered" evidence="2">
    <location>
        <begin position="1"/>
        <end position="20"/>
    </location>
</feature>
<dbReference type="OrthoDB" id="439236at2759"/>
<feature type="domain" description="F-box" evidence="3">
    <location>
        <begin position="27"/>
        <end position="78"/>
    </location>
</feature>
<dbReference type="PROSITE" id="PS50088">
    <property type="entry name" value="ANK_REPEAT"/>
    <property type="match status" value="1"/>
</dbReference>
<evidence type="ECO:0000256" key="1">
    <source>
        <dbReference type="PROSITE-ProRule" id="PRU00023"/>
    </source>
</evidence>
<feature type="compositionally biased region" description="Basic residues" evidence="2">
    <location>
        <begin position="1"/>
        <end position="11"/>
    </location>
</feature>
<dbReference type="Gene3D" id="1.25.40.20">
    <property type="entry name" value="Ankyrin repeat-containing domain"/>
    <property type="match status" value="1"/>
</dbReference>
<dbReference type="PROSITE" id="PS50297">
    <property type="entry name" value="ANK_REP_REGION"/>
    <property type="match status" value="1"/>
</dbReference>
<comment type="caution">
    <text evidence="4">The sequence shown here is derived from an EMBL/GenBank/DDBJ whole genome shotgun (WGS) entry which is preliminary data.</text>
</comment>
<dbReference type="InterPro" id="IPR002110">
    <property type="entry name" value="Ankyrin_rpt"/>
</dbReference>
<dbReference type="OMA" id="ELACSAW"/>
<dbReference type="SUPFAM" id="SSF48403">
    <property type="entry name" value="Ankyrin repeat"/>
    <property type="match status" value="1"/>
</dbReference>